<dbReference type="GO" id="GO:0047443">
    <property type="term" value="F:4-hydroxy-4-methyl-2-oxoglutarate aldolase activity"/>
    <property type="evidence" value="ECO:0007669"/>
    <property type="project" value="UniProtKB-EC"/>
</dbReference>
<dbReference type="EC" id="4.1.3.17" evidence="2"/>
<evidence type="ECO:0000256" key="3">
    <source>
        <dbReference type="SAM" id="MobiDB-lite"/>
    </source>
</evidence>
<dbReference type="AlphaFoldDB" id="T1HGC1"/>
<comment type="cofactor">
    <cofactor evidence="2">
        <name>a divalent metal cation</name>
        <dbReference type="ChEBI" id="CHEBI:60240"/>
    </cofactor>
</comment>
<dbReference type="EC" id="4.1.1.112" evidence="2"/>
<name>T1HGC1_RHOPR</name>
<keyword evidence="4" id="KW-1133">Transmembrane helix</keyword>
<comment type="subunit">
    <text evidence="2">Homotrimer.</text>
</comment>
<comment type="catalytic activity">
    <reaction evidence="2">
        <text>4-hydroxy-4-methyl-2-oxoglutarate = 2 pyruvate</text>
        <dbReference type="Rhea" id="RHEA:22748"/>
        <dbReference type="ChEBI" id="CHEBI:15361"/>
        <dbReference type="ChEBI" id="CHEBI:58276"/>
        <dbReference type="EC" id="4.1.3.17"/>
    </reaction>
</comment>
<sequence>MKYDTSELCDIYHEEVNVVEPLFSNFGGRTSFGGKITTVKCFEDNGILYDVLEESGVGRVLLVDGGGSVRRALIDAELARLATQNAWEGIVVYGAVRQVDDLEDETTVAQRDYVSRGRSGARRKKTTIRRGGSSSGVSNFMIMLAVAVLVTFAGGLYFIANNKPAESPVLPRSATNNGNGLPPKPEERWRYIKELENRQLGVPEPTAPNSGGEIKSPVQLTQEQRQLLEQMQADMRRAPTQLSEVPYNDQTPVPRSQVTITAPKTVVVPPVATTPTVTQTPVSTRAPVTAPATQTATPKQETPKQVEIAKQPEAPKPEKAQRWMVQCGSFKTLEPAESVRAQLAFAGIESRIASSGGWNRITLGPYKDRATADKMLSRLKDAGAANCIPLAAGG</sequence>
<keyword evidence="4" id="KW-0812">Transmembrane</keyword>
<dbReference type="InParanoid" id="T1HGC1"/>
<dbReference type="NCBIfam" id="TIGR02223">
    <property type="entry name" value="ftsN"/>
    <property type="match status" value="1"/>
</dbReference>
<keyword evidence="2" id="KW-0479">Metal-binding</keyword>
<dbReference type="EMBL" id="ACPB03029188">
    <property type="status" value="NOT_ANNOTATED_CDS"/>
    <property type="molecule type" value="Genomic_DNA"/>
</dbReference>
<dbReference type="Gene3D" id="3.30.70.1070">
    <property type="entry name" value="Sporulation related repeat"/>
    <property type="match status" value="1"/>
</dbReference>
<dbReference type="VEuPathDB" id="VectorBase:RPRC003094"/>
<dbReference type="HAMAP" id="MF_02039">
    <property type="entry name" value="FtsN_entero"/>
    <property type="match status" value="1"/>
</dbReference>
<dbReference type="HOGENOM" id="CLU_058902_0_0_1"/>
<feature type="compositionally biased region" description="Low complexity" evidence="3">
    <location>
        <begin position="277"/>
        <end position="305"/>
    </location>
</feature>
<dbReference type="SUPFAM" id="SSF110997">
    <property type="entry name" value="Sporulation related repeat"/>
    <property type="match status" value="1"/>
</dbReference>
<dbReference type="InterPro" id="IPR005493">
    <property type="entry name" value="RraA/RraA-like"/>
</dbReference>
<dbReference type="EnsemblMetazoa" id="RPRC003094-RA">
    <property type="protein sequence ID" value="RPRC003094-PA"/>
    <property type="gene ID" value="RPRC003094"/>
</dbReference>
<dbReference type="GO" id="GO:0042834">
    <property type="term" value="F:peptidoglycan binding"/>
    <property type="evidence" value="ECO:0007669"/>
    <property type="project" value="InterPro"/>
</dbReference>
<dbReference type="InterPro" id="IPR036680">
    <property type="entry name" value="SPOR-like_sf"/>
</dbReference>
<dbReference type="InterPro" id="IPR010203">
    <property type="entry name" value="RraA"/>
</dbReference>
<dbReference type="GO" id="GO:0051252">
    <property type="term" value="P:regulation of RNA metabolic process"/>
    <property type="evidence" value="ECO:0007669"/>
    <property type="project" value="InterPro"/>
</dbReference>
<feature type="binding site" evidence="1">
    <location>
        <position position="97"/>
    </location>
    <ligand>
        <name>substrate</name>
    </ligand>
</feature>
<comment type="similarity">
    <text evidence="2">Belongs to the class II aldolase/RraA-like family.</text>
</comment>
<feature type="region of interest" description="Disordered" evidence="3">
    <location>
        <begin position="277"/>
        <end position="306"/>
    </location>
</feature>
<dbReference type="NCBIfam" id="NF006875">
    <property type="entry name" value="PRK09372.1"/>
    <property type="match status" value="1"/>
</dbReference>
<dbReference type="GO" id="GO:0008948">
    <property type="term" value="F:oxaloacetate decarboxylase activity"/>
    <property type="evidence" value="ECO:0007669"/>
    <property type="project" value="UniProtKB-EC"/>
</dbReference>
<evidence type="ECO:0000313" key="6">
    <source>
        <dbReference type="Proteomes" id="UP000015103"/>
    </source>
</evidence>
<dbReference type="Pfam" id="PF03737">
    <property type="entry name" value="RraA-like"/>
    <property type="match status" value="1"/>
</dbReference>
<dbReference type="STRING" id="13249.T1HGC1"/>
<comment type="catalytic activity">
    <reaction evidence="2">
        <text>oxaloacetate + H(+) = pyruvate + CO2</text>
        <dbReference type="Rhea" id="RHEA:15641"/>
        <dbReference type="ChEBI" id="CHEBI:15361"/>
        <dbReference type="ChEBI" id="CHEBI:15378"/>
        <dbReference type="ChEBI" id="CHEBI:16452"/>
        <dbReference type="ChEBI" id="CHEBI:16526"/>
        <dbReference type="EC" id="4.1.1.112"/>
    </reaction>
</comment>
<dbReference type="PANTHER" id="PTHR38687:SF2">
    <property type="entry name" value="CELL DIVISION PROTEIN FTSN"/>
    <property type="match status" value="1"/>
</dbReference>
<dbReference type="Gene3D" id="3.50.30.40">
    <property type="entry name" value="Ribonuclease E inhibitor RraA/RraA-like"/>
    <property type="match status" value="1"/>
</dbReference>
<dbReference type="GO" id="GO:0008428">
    <property type="term" value="F:ribonuclease inhibitor activity"/>
    <property type="evidence" value="ECO:0007669"/>
    <property type="project" value="InterPro"/>
</dbReference>
<dbReference type="eggNOG" id="ENOG502RTMQ">
    <property type="taxonomic scope" value="Eukaryota"/>
</dbReference>
<evidence type="ECO:0000313" key="5">
    <source>
        <dbReference type="EnsemblMetazoa" id="RPRC003094-PA"/>
    </source>
</evidence>
<comment type="function">
    <text evidence="2">Catalyzes the aldol cleavage of 4-hydroxy-4-methyl-2-oxoglutarate (HMG) into 2 molecules of pyruvate. Also contains a secondary oxaloacetate (OAA) decarboxylase activity due to the common pyruvate enolate transition state formed following C-C bond cleavage in the retro-aldol and decarboxylation reactions.</text>
</comment>
<keyword evidence="4" id="KW-0472">Membrane</keyword>
<dbReference type="InterPro" id="IPR007730">
    <property type="entry name" value="SPOR-like_dom"/>
</dbReference>
<dbReference type="InterPro" id="IPR011930">
    <property type="entry name" value="FtsN"/>
</dbReference>
<proteinExistence type="inferred from homology"/>
<keyword evidence="6" id="KW-1185">Reference proteome</keyword>
<dbReference type="Pfam" id="PF05036">
    <property type="entry name" value="SPOR"/>
    <property type="match status" value="1"/>
</dbReference>
<keyword evidence="2" id="KW-0456">Lyase</keyword>
<organism evidence="5 6">
    <name type="scientific">Rhodnius prolixus</name>
    <name type="common">Triatomid bug</name>
    <dbReference type="NCBI Taxonomy" id="13249"/>
    <lineage>
        <taxon>Eukaryota</taxon>
        <taxon>Metazoa</taxon>
        <taxon>Ecdysozoa</taxon>
        <taxon>Arthropoda</taxon>
        <taxon>Hexapoda</taxon>
        <taxon>Insecta</taxon>
        <taxon>Pterygota</taxon>
        <taxon>Neoptera</taxon>
        <taxon>Paraneoptera</taxon>
        <taxon>Hemiptera</taxon>
        <taxon>Heteroptera</taxon>
        <taxon>Panheteroptera</taxon>
        <taxon>Cimicomorpha</taxon>
        <taxon>Reduviidae</taxon>
        <taxon>Triatominae</taxon>
        <taxon>Rhodnius</taxon>
    </lineage>
</organism>
<dbReference type="PANTHER" id="PTHR38687">
    <property type="entry name" value="CELL DIVISION PROTEIN DEDD-RELATED"/>
    <property type="match status" value="1"/>
</dbReference>
<dbReference type="Proteomes" id="UP000015103">
    <property type="component" value="Unassembled WGS sequence"/>
</dbReference>
<dbReference type="GO" id="GO:0046872">
    <property type="term" value="F:metal ion binding"/>
    <property type="evidence" value="ECO:0007669"/>
    <property type="project" value="UniProtKB-KW"/>
</dbReference>
<evidence type="ECO:0000256" key="4">
    <source>
        <dbReference type="SAM" id="Phobius"/>
    </source>
</evidence>
<protein>
    <recommendedName>
        <fullName evidence="2">4-hydroxy-4-methyl-2-oxoglutarate aldolase</fullName>
        <shortName evidence="2">HMG aldolase</shortName>
        <ecNumber evidence="2">4.1.1.112</ecNumber>
        <ecNumber evidence="2">4.1.3.17</ecNumber>
    </recommendedName>
    <alternativeName>
        <fullName evidence="2">Oxaloacetate decarboxylase</fullName>
    </alternativeName>
</protein>
<evidence type="ECO:0000256" key="1">
    <source>
        <dbReference type="PIRSR" id="PIRSR605493-1"/>
    </source>
</evidence>
<dbReference type="InterPro" id="IPR036704">
    <property type="entry name" value="RraA/RraA-like_sf"/>
</dbReference>
<dbReference type="NCBIfam" id="TIGR01935">
    <property type="entry name" value="NOT-MenG"/>
    <property type="match status" value="1"/>
</dbReference>
<reference evidence="5" key="1">
    <citation type="submission" date="2015-05" db="UniProtKB">
        <authorList>
            <consortium name="EnsemblMetazoa"/>
        </authorList>
    </citation>
    <scope>IDENTIFICATION</scope>
</reference>
<dbReference type="PROSITE" id="PS51724">
    <property type="entry name" value="SPOR"/>
    <property type="match status" value="1"/>
</dbReference>
<dbReference type="SUPFAM" id="SSF89562">
    <property type="entry name" value="RraA-like"/>
    <property type="match status" value="1"/>
</dbReference>
<dbReference type="InterPro" id="IPR052521">
    <property type="entry name" value="Cell_div_SPOR-domain"/>
</dbReference>
<evidence type="ECO:0000256" key="2">
    <source>
        <dbReference type="RuleBase" id="RU004338"/>
    </source>
</evidence>
<dbReference type="CDD" id="cd16841">
    <property type="entry name" value="RraA_family"/>
    <property type="match status" value="1"/>
</dbReference>
<feature type="transmembrane region" description="Helical" evidence="4">
    <location>
        <begin position="140"/>
        <end position="160"/>
    </location>
</feature>
<accession>T1HGC1</accession>
<dbReference type="EMBL" id="ACPB03029187">
    <property type="status" value="NOT_ANNOTATED_CDS"/>
    <property type="molecule type" value="Genomic_DNA"/>
</dbReference>